<comment type="caution">
    <text evidence="2">The sequence shown here is derived from an EMBL/GenBank/DDBJ whole genome shotgun (WGS) entry which is preliminary data.</text>
</comment>
<feature type="region of interest" description="Disordered" evidence="1">
    <location>
        <begin position="16"/>
        <end position="47"/>
    </location>
</feature>
<protein>
    <submittedName>
        <fullName evidence="2">Uncharacterized protein</fullName>
    </submittedName>
</protein>
<keyword evidence="3" id="KW-1185">Reference proteome</keyword>
<dbReference type="Proteomes" id="UP001470230">
    <property type="component" value="Unassembled WGS sequence"/>
</dbReference>
<evidence type="ECO:0000313" key="2">
    <source>
        <dbReference type="EMBL" id="KAK8885898.1"/>
    </source>
</evidence>
<dbReference type="EMBL" id="JAPFFF010000007">
    <property type="protein sequence ID" value="KAK8885898.1"/>
    <property type="molecule type" value="Genomic_DNA"/>
</dbReference>
<name>A0ABR2K4V8_9EUKA</name>
<proteinExistence type="predicted"/>
<evidence type="ECO:0000313" key="3">
    <source>
        <dbReference type="Proteomes" id="UP001470230"/>
    </source>
</evidence>
<evidence type="ECO:0000256" key="1">
    <source>
        <dbReference type="SAM" id="MobiDB-lite"/>
    </source>
</evidence>
<accession>A0ABR2K4V8</accession>
<organism evidence="2 3">
    <name type="scientific">Tritrichomonas musculus</name>
    <dbReference type="NCBI Taxonomy" id="1915356"/>
    <lineage>
        <taxon>Eukaryota</taxon>
        <taxon>Metamonada</taxon>
        <taxon>Parabasalia</taxon>
        <taxon>Tritrichomonadida</taxon>
        <taxon>Tritrichomonadidae</taxon>
        <taxon>Tritrichomonas</taxon>
    </lineage>
</organism>
<sequence>MSRSIAQYFLSFPNQSSISSGNDNKEDNQINDKNPLKRKREKLRSSHSSNESLIQEFPYPSSCYYNVFFQNTVSHPYLIFLNLEMKYERAGKGNAYPKNTSTIRGKKSIISLLNTYFGVKDILSYSSTKIDFIEVSETWNKRFPCAKSSSFSPILDDFTVSDLQDIQSLHLLGFTLNASFYLVFAIDIDEKGKSKKYFNMKLGPENSEHDVHFMVYENVDRTGTNYTTYDKKIITIYKHEKWFSFDLFDFGQFYEKKESFDLNNTLLKENGGVKFLEIEKRAPIPIIQLPNLDKIDFNAVSYKEYELDSQSTDHSNISFIVKSKKKSKTPKEVIIGVFHSKARRLEMLSINKIKSIATQFYNGKKQNIEVKRSEQNDTVFFAKMNKSAYLVAEEEADIPKITINRKISEKNFALTNQESIENIKNCIISFRERLKNPLTYNDIIKSKHPLIDYLCYYNVLNMMIKSADYIDEKLNREEKEESPILKVVPLVNNDIFFTYQKFSDCTPTKEINKIKEDWKNLSDTYPQLMSPSATRYNDISRDLLKQFESNDSPLFGYFYIYLIENIHSYAYNNTLQYLPIAERAIKEITESTFGLNPIIAPVIQKEFTQLSKICCIYFFSNQDYNKPVNDVLTRDIQSIREFNARTTVKFFNNESVLDRNAKVGAFPIKKQTFVNMLEMKKNKQIPDPSFAFRDQTELLGIINRSEDIDQINHVPTKQYKFSEILGNSLSSTYNFTILSQYEIKYFYVSRGNVFSVARIDDNKIAYGICKTMDTEIKFHKPISGRFVDAIFLEDDSCLIICYYNIKSNRYTFIGYDRQGKINEPILNEFDKDIKSLVVISRTFFASYDGGNDEKGLCVFKYDPKERKIEYSKYVEQWRILKNSLCKEYLKIKFKCNDNLKKEALGRNHIKEDIYVRDCFIGSQFSFGIKDTSTYCIYNLNNKKTIEVGFQPQNSFQPKLNFHLESDISNELNYSDDKNMDESELLNKRIENPKISIPSMLNYLPIESRKKTFSTFDLHCSLCELFPVPIAINGHIVRCANDQLSLYLCDYQIYRFLSHQIYGFYSNTLEKISLFATEVLLNSYSFKEVHIAVIIDTCGIGAKLSNLIFGTRFNEKEIYSEDIWSGFSYSKNLATIILLFRVSDINSIYNATKILQAEKKKRIFSFFVCQKEEIKYSIKYGFNPDIISNGLNCNSTYITEEISFISNLDFQNQARILKVSLDENQDPEEEDYSYDSGMALTLSKIFLTRYFTFHAFENYPLETIEKYSKKPEKK</sequence>
<gene>
    <name evidence="2" type="ORF">M9Y10_041355</name>
</gene>
<reference evidence="2 3" key="1">
    <citation type="submission" date="2024-04" db="EMBL/GenBank/DDBJ databases">
        <title>Tritrichomonas musculus Genome.</title>
        <authorList>
            <person name="Alves-Ferreira E."/>
            <person name="Grigg M."/>
            <person name="Lorenzi H."/>
            <person name="Galac M."/>
        </authorList>
    </citation>
    <scope>NUCLEOTIDE SEQUENCE [LARGE SCALE GENOMIC DNA]</scope>
    <source>
        <strain evidence="2 3">EAF2021</strain>
    </source>
</reference>